<evidence type="ECO:0000313" key="3">
    <source>
        <dbReference type="Proteomes" id="UP000070501"/>
    </source>
</evidence>
<keyword evidence="3" id="KW-1185">Reference proteome</keyword>
<sequence>MRRRLRLNQVCLGEKNRLRIWRQTVRPLARAVENVGERRLSTEVKGRVVWRGPGFWQAWQSSSAEGGRAQEELPGGAPREPALIPTGSDGWRTVTTVKQLNPESWGDMGRRVTRAEVDLPAGCLIESIVVSMVEFFDVRHITGLSFVLARPPNGRTRRRNTGVIGDDGKMDSGMNDGSDDDSNDDEAHVIDLGYTATSSTDRVVLPVQPRRQKEDADVDAIITSGQTQPQQRQPSPTATTQLQGFHVAVDECGFRGLALI</sequence>
<dbReference type="EMBL" id="KQ964269">
    <property type="protein sequence ID" value="KXJ86232.1"/>
    <property type="molecule type" value="Genomic_DNA"/>
</dbReference>
<dbReference type="OrthoDB" id="5273847at2759"/>
<feature type="region of interest" description="Disordered" evidence="1">
    <location>
        <begin position="154"/>
        <end position="186"/>
    </location>
</feature>
<accession>A0A136IMM9</accession>
<feature type="region of interest" description="Disordered" evidence="1">
    <location>
        <begin position="66"/>
        <end position="90"/>
    </location>
</feature>
<dbReference type="STRING" id="196109.A0A136IMM9"/>
<name>A0A136IMM9_9PEZI</name>
<evidence type="ECO:0000313" key="2">
    <source>
        <dbReference type="EMBL" id="KXJ86232.1"/>
    </source>
</evidence>
<proteinExistence type="predicted"/>
<gene>
    <name evidence="2" type="ORF">Micbo1qcDRAFT_168522</name>
</gene>
<evidence type="ECO:0000256" key="1">
    <source>
        <dbReference type="SAM" id="MobiDB-lite"/>
    </source>
</evidence>
<dbReference type="Proteomes" id="UP000070501">
    <property type="component" value="Unassembled WGS sequence"/>
</dbReference>
<dbReference type="InParanoid" id="A0A136IMM9"/>
<dbReference type="AlphaFoldDB" id="A0A136IMM9"/>
<reference evidence="3" key="1">
    <citation type="submission" date="2016-02" db="EMBL/GenBank/DDBJ databases">
        <title>Draft genome sequence of Microdochium bolleyi, a fungal endophyte of beachgrass.</title>
        <authorList>
            <consortium name="DOE Joint Genome Institute"/>
            <person name="David A.S."/>
            <person name="May G."/>
            <person name="Haridas S."/>
            <person name="Lim J."/>
            <person name="Wang M."/>
            <person name="Labutti K."/>
            <person name="Lipzen A."/>
            <person name="Barry K."/>
            <person name="Grigoriev I.V."/>
        </authorList>
    </citation>
    <scope>NUCLEOTIDE SEQUENCE [LARGE SCALE GENOMIC DNA]</scope>
    <source>
        <strain evidence="3">J235TASD1</strain>
    </source>
</reference>
<feature type="non-terminal residue" evidence="2">
    <location>
        <position position="260"/>
    </location>
</feature>
<protein>
    <submittedName>
        <fullName evidence="2">Uncharacterized protein</fullName>
    </submittedName>
</protein>
<organism evidence="2 3">
    <name type="scientific">Microdochium bolleyi</name>
    <dbReference type="NCBI Taxonomy" id="196109"/>
    <lineage>
        <taxon>Eukaryota</taxon>
        <taxon>Fungi</taxon>
        <taxon>Dikarya</taxon>
        <taxon>Ascomycota</taxon>
        <taxon>Pezizomycotina</taxon>
        <taxon>Sordariomycetes</taxon>
        <taxon>Xylariomycetidae</taxon>
        <taxon>Xylariales</taxon>
        <taxon>Microdochiaceae</taxon>
        <taxon>Microdochium</taxon>
    </lineage>
</organism>